<keyword evidence="1" id="KW-0732">Signal</keyword>
<dbReference type="OrthoDB" id="7346546at2"/>
<evidence type="ECO:0008006" key="4">
    <source>
        <dbReference type="Google" id="ProtNLM"/>
    </source>
</evidence>
<dbReference type="RefSeq" id="WP_090350134.1">
    <property type="nucleotide sequence ID" value="NZ_LT629751.1"/>
</dbReference>
<evidence type="ECO:0000313" key="2">
    <source>
        <dbReference type="EMBL" id="SDS99964.1"/>
    </source>
</evidence>
<accession>A0A1H1WS99</accession>
<dbReference type="AlphaFoldDB" id="A0A1H1WS99"/>
<evidence type="ECO:0000313" key="3">
    <source>
        <dbReference type="Proteomes" id="UP000243359"/>
    </source>
</evidence>
<dbReference type="InterPro" id="IPR021253">
    <property type="entry name" value="ZrgA-like"/>
</dbReference>
<evidence type="ECO:0000256" key="1">
    <source>
        <dbReference type="SAM" id="SignalP"/>
    </source>
</evidence>
<dbReference type="Pfam" id="PF10986">
    <property type="entry name" value="ZrgA"/>
    <property type="match status" value="1"/>
</dbReference>
<proteinExistence type="predicted"/>
<feature type="signal peptide" evidence="1">
    <location>
        <begin position="1"/>
        <end position="17"/>
    </location>
</feature>
<gene>
    <name evidence="2" type="ORF">SAMN05216221_3182</name>
</gene>
<dbReference type="STRING" id="1392877.SAMN05216221_3182"/>
<protein>
    <recommendedName>
        <fullName evidence="4">Zinc-binding protein</fullName>
    </recommendedName>
</protein>
<organism evidence="2 3">
    <name type="scientific">Pseudomonas oryzae</name>
    <dbReference type="NCBI Taxonomy" id="1392877"/>
    <lineage>
        <taxon>Bacteria</taxon>
        <taxon>Pseudomonadati</taxon>
        <taxon>Pseudomonadota</taxon>
        <taxon>Gammaproteobacteria</taxon>
        <taxon>Pseudomonadales</taxon>
        <taxon>Pseudomonadaceae</taxon>
        <taxon>Pseudomonas</taxon>
    </lineage>
</organism>
<keyword evidence="3" id="KW-1185">Reference proteome</keyword>
<dbReference type="Proteomes" id="UP000243359">
    <property type="component" value="Chromosome I"/>
</dbReference>
<name>A0A1H1WS99_9PSED</name>
<feature type="chain" id="PRO_5009264718" description="Zinc-binding protein" evidence="1">
    <location>
        <begin position="18"/>
        <end position="181"/>
    </location>
</feature>
<reference evidence="3" key="1">
    <citation type="submission" date="2016-10" db="EMBL/GenBank/DDBJ databases">
        <authorList>
            <person name="Varghese N."/>
            <person name="Submissions S."/>
        </authorList>
    </citation>
    <scope>NUCLEOTIDE SEQUENCE [LARGE SCALE GENOMIC DNA]</scope>
    <source>
        <strain evidence="3">KCTC 32247</strain>
    </source>
</reference>
<dbReference type="EMBL" id="LT629751">
    <property type="protein sequence ID" value="SDS99964.1"/>
    <property type="molecule type" value="Genomic_DNA"/>
</dbReference>
<sequence>MRLLLALPLLLSPLAGAGEHEHAHPHAQASLDRHEHGVGELDVALEDGTLELELRSPAANLLGFEHAPRSAAERQQVARLRERLSQPQVLFALPAAAGCRLTGQQLDGPLFANDHTHGLADHSDIGARYRFACHAPAALDALDAAPLFREFPATTRLQVQLIGPRGQQGGELRNGASRLEL</sequence>